<feature type="domain" description="ABC transporter" evidence="5">
    <location>
        <begin position="19"/>
        <end position="266"/>
    </location>
</feature>
<name>A0ABT4M6E1_9BURK</name>
<keyword evidence="2" id="KW-1003">Cell membrane</keyword>
<dbReference type="InterPro" id="IPR051120">
    <property type="entry name" value="ABC_AA/LPS_Transport"/>
</dbReference>
<dbReference type="PROSITE" id="PS50893">
    <property type="entry name" value="ABC_TRANSPORTER_2"/>
    <property type="match status" value="1"/>
</dbReference>
<sequence>MNTAVSSPPSADAGSDILLELDGIGISFGGLRAVDNLSFKVRRGEIVGLIGPNGAGKTTVFNMITGVYRPTDGHIRWHGREITGLAPHRIAEAGIRRTFQTIRLFQDMTVLENVIAGQHLRMRQSWWQGLLNTPAQRREERELVERAMTVLGQLDLTDVAHEIATSLPYGAQRRVEMARTLVADPELIILDEPAAGLNEQESAGLNETIRAIRDAGVTVILVEHDMSVVMNVTDNIVVINFGKKIAEGKPAEIRSNPLVIEAYLGQDDDEDDPLMNAAQDQVNA</sequence>
<dbReference type="Pfam" id="PF00005">
    <property type="entry name" value="ABC_tran"/>
    <property type="match status" value="1"/>
</dbReference>
<evidence type="ECO:0000256" key="1">
    <source>
        <dbReference type="ARBA" id="ARBA00022448"/>
    </source>
</evidence>
<comment type="caution">
    <text evidence="6">The sequence shown here is derived from an EMBL/GenBank/DDBJ whole genome shotgun (WGS) entry which is preliminary data.</text>
</comment>
<dbReference type="InterPro" id="IPR027417">
    <property type="entry name" value="P-loop_NTPase"/>
</dbReference>
<dbReference type="Pfam" id="PF12399">
    <property type="entry name" value="BCA_ABC_TP_C"/>
    <property type="match status" value="1"/>
</dbReference>
<dbReference type="InterPro" id="IPR003439">
    <property type="entry name" value="ABC_transporter-like_ATP-bd"/>
</dbReference>
<dbReference type="InterPro" id="IPR032823">
    <property type="entry name" value="BCA_ABC_TP_C"/>
</dbReference>
<dbReference type="SUPFAM" id="SSF52540">
    <property type="entry name" value="P-loop containing nucleoside triphosphate hydrolases"/>
    <property type="match status" value="1"/>
</dbReference>
<dbReference type="RefSeq" id="WP_269359836.1">
    <property type="nucleotide sequence ID" value="NZ_JAPWHE010000011.1"/>
</dbReference>
<dbReference type="GO" id="GO:0005524">
    <property type="term" value="F:ATP binding"/>
    <property type="evidence" value="ECO:0007669"/>
    <property type="project" value="UniProtKB-KW"/>
</dbReference>
<keyword evidence="2" id="KW-0472">Membrane</keyword>
<evidence type="ECO:0000256" key="3">
    <source>
        <dbReference type="ARBA" id="ARBA00022741"/>
    </source>
</evidence>
<evidence type="ECO:0000313" key="7">
    <source>
        <dbReference type="Proteomes" id="UP001068379"/>
    </source>
</evidence>
<keyword evidence="1" id="KW-0813">Transport</keyword>
<dbReference type="EMBL" id="JAPWHE010000011">
    <property type="protein sequence ID" value="MCZ4330871.1"/>
    <property type="molecule type" value="Genomic_DNA"/>
</dbReference>
<organism evidence="6 7">
    <name type="scientific">Castellaniella denitrificans</name>
    <dbReference type="NCBI Taxonomy" id="56119"/>
    <lineage>
        <taxon>Bacteria</taxon>
        <taxon>Pseudomonadati</taxon>
        <taxon>Pseudomonadota</taxon>
        <taxon>Betaproteobacteria</taxon>
        <taxon>Burkholderiales</taxon>
        <taxon>Alcaligenaceae</taxon>
        <taxon>Castellaniella</taxon>
    </lineage>
</organism>
<keyword evidence="4 6" id="KW-0067">ATP-binding</keyword>
<dbReference type="CDD" id="cd03219">
    <property type="entry name" value="ABC_Mj1267_LivG_branched"/>
    <property type="match status" value="1"/>
</dbReference>
<dbReference type="PANTHER" id="PTHR45772:SF7">
    <property type="entry name" value="AMINO ACID ABC TRANSPORTER ATP-BINDING PROTEIN"/>
    <property type="match status" value="1"/>
</dbReference>
<dbReference type="Gene3D" id="3.40.50.300">
    <property type="entry name" value="P-loop containing nucleotide triphosphate hydrolases"/>
    <property type="match status" value="1"/>
</dbReference>
<keyword evidence="7" id="KW-1185">Reference proteome</keyword>
<dbReference type="InterPro" id="IPR003593">
    <property type="entry name" value="AAA+_ATPase"/>
</dbReference>
<dbReference type="PANTHER" id="PTHR45772">
    <property type="entry name" value="CONSERVED COMPONENT OF ABC TRANSPORTER FOR NATURAL AMINO ACIDS-RELATED"/>
    <property type="match status" value="1"/>
</dbReference>
<evidence type="ECO:0000256" key="2">
    <source>
        <dbReference type="ARBA" id="ARBA00022475"/>
    </source>
</evidence>
<evidence type="ECO:0000256" key="4">
    <source>
        <dbReference type="ARBA" id="ARBA00022840"/>
    </source>
</evidence>
<keyword evidence="3" id="KW-0547">Nucleotide-binding</keyword>
<evidence type="ECO:0000259" key="5">
    <source>
        <dbReference type="PROSITE" id="PS50893"/>
    </source>
</evidence>
<protein>
    <submittedName>
        <fullName evidence="6">ABC transporter ATP-binding protein</fullName>
    </submittedName>
</protein>
<dbReference type="Proteomes" id="UP001068379">
    <property type="component" value="Unassembled WGS sequence"/>
</dbReference>
<gene>
    <name evidence="6" type="ORF">O4H32_13045</name>
</gene>
<proteinExistence type="predicted"/>
<reference evidence="6" key="1">
    <citation type="submission" date="2022-12" db="EMBL/GenBank/DDBJ databases">
        <title>Bacterial isolates from different developmental stages of Nematostella vectensis.</title>
        <authorList>
            <person name="Fraune S."/>
        </authorList>
    </citation>
    <scope>NUCLEOTIDE SEQUENCE</scope>
    <source>
        <strain evidence="6">G21619-S1</strain>
    </source>
</reference>
<dbReference type="SMART" id="SM00382">
    <property type="entry name" value="AAA"/>
    <property type="match status" value="1"/>
</dbReference>
<evidence type="ECO:0000313" key="6">
    <source>
        <dbReference type="EMBL" id="MCZ4330871.1"/>
    </source>
</evidence>
<accession>A0ABT4M6E1</accession>